<reference evidence="1" key="2">
    <citation type="submission" date="2023-06" db="EMBL/GenBank/DDBJ databases">
        <authorList>
            <consortium name="Lawrence Berkeley National Laboratory"/>
            <person name="Mondo S.J."/>
            <person name="Hensen N."/>
            <person name="Bonometti L."/>
            <person name="Westerberg I."/>
            <person name="Brannstrom I.O."/>
            <person name="Guillou S."/>
            <person name="Cros-Aarteil S."/>
            <person name="Calhoun S."/>
            <person name="Haridas S."/>
            <person name="Kuo A."/>
            <person name="Pangilinan J."/>
            <person name="Riley R."/>
            <person name="Labutti K."/>
            <person name="Andreopoulos B."/>
            <person name="Lipzen A."/>
            <person name="Chen C."/>
            <person name="Yanf M."/>
            <person name="Daum C."/>
            <person name="Ng V."/>
            <person name="Clum A."/>
            <person name="Steindorff A."/>
            <person name="Ohm R."/>
            <person name="Martin F."/>
            <person name="Silar P."/>
            <person name="Natvig D."/>
            <person name="Lalanne C."/>
            <person name="Gautier V."/>
            <person name="Ament-Velasquez S.L."/>
            <person name="Kruys A."/>
            <person name="Hutchinson M.I."/>
            <person name="Powell A.J."/>
            <person name="Barry K."/>
            <person name="Miller A.N."/>
            <person name="Grigoriev I.V."/>
            <person name="Debuchy R."/>
            <person name="Gladieux P."/>
            <person name="Thoren M.H."/>
            <person name="Johannesson H."/>
        </authorList>
    </citation>
    <scope>NUCLEOTIDE SEQUENCE</scope>
    <source>
        <strain evidence="1">PSN324</strain>
    </source>
</reference>
<comment type="caution">
    <text evidence="1">The sequence shown here is derived from an EMBL/GenBank/DDBJ whole genome shotgun (WGS) entry which is preliminary data.</text>
</comment>
<organism evidence="1 2">
    <name type="scientific">Cladorrhinum samala</name>
    <dbReference type="NCBI Taxonomy" id="585594"/>
    <lineage>
        <taxon>Eukaryota</taxon>
        <taxon>Fungi</taxon>
        <taxon>Dikarya</taxon>
        <taxon>Ascomycota</taxon>
        <taxon>Pezizomycotina</taxon>
        <taxon>Sordariomycetes</taxon>
        <taxon>Sordariomycetidae</taxon>
        <taxon>Sordariales</taxon>
        <taxon>Podosporaceae</taxon>
        <taxon>Cladorrhinum</taxon>
    </lineage>
</organism>
<sequence>MPRLRFLRRLLFLPQPLHFQEQCACTVYSHKRFKSENPNDDGVVRCPNMTHNASRFCALCQARNHHNRCRCTHEPHGCYRNRRTKLQESMCAKCKYDYRACNCWCPGRGESVCHTVYKIKDRLDACKRCRRDCKRCRCPLQRCVDCPGRLPKDVPREDRICDNCRENCAFLCDCEECDCQVELRIWGPDRGVTTCYDCKDRCVKAKQARMERHDRAVATRRGKQTPKR</sequence>
<evidence type="ECO:0000313" key="2">
    <source>
        <dbReference type="Proteomes" id="UP001321749"/>
    </source>
</evidence>
<gene>
    <name evidence="1" type="ORF">QBC42DRAFT_252043</name>
</gene>
<dbReference type="EMBL" id="MU864981">
    <property type="protein sequence ID" value="KAK4461927.1"/>
    <property type="molecule type" value="Genomic_DNA"/>
</dbReference>
<name>A0AAV9HM50_9PEZI</name>
<proteinExistence type="predicted"/>
<dbReference type="AlphaFoldDB" id="A0AAV9HM50"/>
<reference evidence="1" key="1">
    <citation type="journal article" date="2023" name="Mol. Phylogenet. Evol.">
        <title>Genome-scale phylogeny and comparative genomics of the fungal order Sordariales.</title>
        <authorList>
            <person name="Hensen N."/>
            <person name="Bonometti L."/>
            <person name="Westerberg I."/>
            <person name="Brannstrom I.O."/>
            <person name="Guillou S."/>
            <person name="Cros-Aarteil S."/>
            <person name="Calhoun S."/>
            <person name="Haridas S."/>
            <person name="Kuo A."/>
            <person name="Mondo S."/>
            <person name="Pangilinan J."/>
            <person name="Riley R."/>
            <person name="LaButti K."/>
            <person name="Andreopoulos B."/>
            <person name="Lipzen A."/>
            <person name="Chen C."/>
            <person name="Yan M."/>
            <person name="Daum C."/>
            <person name="Ng V."/>
            <person name="Clum A."/>
            <person name="Steindorff A."/>
            <person name="Ohm R.A."/>
            <person name="Martin F."/>
            <person name="Silar P."/>
            <person name="Natvig D.O."/>
            <person name="Lalanne C."/>
            <person name="Gautier V."/>
            <person name="Ament-Velasquez S.L."/>
            <person name="Kruys A."/>
            <person name="Hutchinson M.I."/>
            <person name="Powell A.J."/>
            <person name="Barry K."/>
            <person name="Miller A.N."/>
            <person name="Grigoriev I.V."/>
            <person name="Debuchy R."/>
            <person name="Gladieux P."/>
            <person name="Hiltunen Thoren M."/>
            <person name="Johannesson H."/>
        </authorList>
    </citation>
    <scope>NUCLEOTIDE SEQUENCE</scope>
    <source>
        <strain evidence="1">PSN324</strain>
    </source>
</reference>
<accession>A0AAV9HM50</accession>
<keyword evidence="2" id="KW-1185">Reference proteome</keyword>
<dbReference type="Proteomes" id="UP001321749">
    <property type="component" value="Unassembled WGS sequence"/>
</dbReference>
<evidence type="ECO:0000313" key="1">
    <source>
        <dbReference type="EMBL" id="KAK4461927.1"/>
    </source>
</evidence>
<protein>
    <submittedName>
        <fullName evidence="1">Uncharacterized protein</fullName>
    </submittedName>
</protein>